<dbReference type="RefSeq" id="WP_150074961.1">
    <property type="nucleotide sequence ID" value="NZ_VWOX01000002.1"/>
</dbReference>
<reference evidence="1 2" key="1">
    <citation type="submission" date="2019-08" db="EMBL/GenBank/DDBJ databases">
        <authorList>
            <person name="Dhanesh K."/>
            <person name="Kumar G."/>
            <person name="Sasikala C."/>
            <person name="Venkata Ramana C."/>
        </authorList>
    </citation>
    <scope>NUCLEOTIDE SEQUENCE [LARGE SCALE GENOMIC DNA]</scope>
    <source>
        <strain evidence="1 2">JC645</strain>
    </source>
</reference>
<keyword evidence="2" id="KW-1185">Reference proteome</keyword>
<proteinExistence type="predicted"/>
<comment type="caution">
    <text evidence="1">The sequence shown here is derived from an EMBL/GenBank/DDBJ whole genome shotgun (WGS) entry which is preliminary data.</text>
</comment>
<protein>
    <submittedName>
        <fullName evidence="1">Uncharacterized protein</fullName>
    </submittedName>
</protein>
<dbReference type="Proteomes" id="UP000324479">
    <property type="component" value="Unassembled WGS sequence"/>
</dbReference>
<organism evidence="1 2">
    <name type="scientific">Roseiconus nitratireducens</name>
    <dbReference type="NCBI Taxonomy" id="2605748"/>
    <lineage>
        <taxon>Bacteria</taxon>
        <taxon>Pseudomonadati</taxon>
        <taxon>Planctomycetota</taxon>
        <taxon>Planctomycetia</taxon>
        <taxon>Pirellulales</taxon>
        <taxon>Pirellulaceae</taxon>
        <taxon>Roseiconus</taxon>
    </lineage>
</organism>
<dbReference type="EMBL" id="VWOX01000002">
    <property type="protein sequence ID" value="KAA5545999.1"/>
    <property type="molecule type" value="Genomic_DNA"/>
</dbReference>
<evidence type="ECO:0000313" key="2">
    <source>
        <dbReference type="Proteomes" id="UP000324479"/>
    </source>
</evidence>
<evidence type="ECO:0000313" key="1">
    <source>
        <dbReference type="EMBL" id="KAA5545999.1"/>
    </source>
</evidence>
<gene>
    <name evidence="1" type="ORF">FYK55_03570</name>
</gene>
<dbReference type="AlphaFoldDB" id="A0A5M6DII9"/>
<name>A0A5M6DII9_9BACT</name>
<sequence length="351" mass="41154">MQWRIEQCVLFTVLILSSSEAHCQFRKQDPRDNDLTGPESKVFDGIAELVSNRDKASKRFAFVAMGEKHFVGREVLGGPGDQPVIIPFYAIQAADQSKQFHFYAYGRCWDSNQLWKEMVRSRGSLKIADGIVNGPRRYQEKPENVPEDRFLERNYIQVYHFDPFDDIVDFGNQFESIEANRGSAEKVFFQKSELVSAVEITRGNVKSHWKYGRKNNSFDLVMVQSAVDAYLPIEVRFSNGSREDFKGFFSHARIHWMEHDQIWVPKRVEIASVLYRKGKPETHQTHMMFHWLVGDEVPHAVFDFDSVDFREPLREHFDLEFDHFDEGHIRRAPDWVTPDDLFIDREILIRD</sequence>
<accession>A0A5M6DII9</accession>